<dbReference type="Pfam" id="PF18480">
    <property type="entry name" value="DUF5615"/>
    <property type="match status" value="1"/>
</dbReference>
<comment type="caution">
    <text evidence="2">The sequence shown here is derived from an EMBL/GenBank/DDBJ whole genome shotgun (WGS) entry which is preliminary data.</text>
</comment>
<evidence type="ECO:0000313" key="3">
    <source>
        <dbReference type="Proteomes" id="UP000702425"/>
    </source>
</evidence>
<dbReference type="RefSeq" id="WP_172187854.1">
    <property type="nucleotide sequence ID" value="NZ_CAWPPK010000255.1"/>
</dbReference>
<sequence>MIFWLNAQLPLSLAEWLSITFGVSAVTLQDIGLSDAQDIEIFNAARANGYGTVVITKDRDFIDLVIRLGSPPQILWLTCGNITNRDLQRIFTRAFPEALELLQNGKNIVEIGRA</sequence>
<accession>A0ABX2CZN5</accession>
<feature type="domain" description="DUF5615" evidence="1">
    <location>
        <begin position="1"/>
        <end position="108"/>
    </location>
</feature>
<protein>
    <recommendedName>
        <fullName evidence="1">DUF5615 domain-containing protein</fullName>
    </recommendedName>
</protein>
<proteinExistence type="predicted"/>
<evidence type="ECO:0000313" key="2">
    <source>
        <dbReference type="EMBL" id="NQE34895.1"/>
    </source>
</evidence>
<dbReference type="InterPro" id="IPR041049">
    <property type="entry name" value="DUF5615"/>
</dbReference>
<name>A0ABX2CZN5_9CYAN</name>
<reference evidence="2 3" key="1">
    <citation type="journal article" date="2020" name="Sci. Rep.">
        <title>A novel cyanobacterial geosmin producer, revising GeoA distribution and dispersion patterns in Bacteria.</title>
        <authorList>
            <person name="Churro C."/>
            <person name="Semedo-Aguiar A.P."/>
            <person name="Silva A.D."/>
            <person name="Pereira-Leal J.B."/>
            <person name="Leite R.B."/>
        </authorList>
    </citation>
    <scope>NUCLEOTIDE SEQUENCE [LARGE SCALE GENOMIC DNA]</scope>
    <source>
        <strain evidence="2 3">IPMA8</strain>
    </source>
</reference>
<dbReference type="EMBL" id="SRRZ01000042">
    <property type="protein sequence ID" value="NQE34895.1"/>
    <property type="molecule type" value="Genomic_DNA"/>
</dbReference>
<dbReference type="Proteomes" id="UP000702425">
    <property type="component" value="Unassembled WGS sequence"/>
</dbReference>
<evidence type="ECO:0000259" key="1">
    <source>
        <dbReference type="Pfam" id="PF18480"/>
    </source>
</evidence>
<organism evidence="2 3">
    <name type="scientific">Microcoleus asticus IPMA8</name>
    <dbReference type="NCBI Taxonomy" id="2563858"/>
    <lineage>
        <taxon>Bacteria</taxon>
        <taxon>Bacillati</taxon>
        <taxon>Cyanobacteriota</taxon>
        <taxon>Cyanophyceae</taxon>
        <taxon>Oscillatoriophycideae</taxon>
        <taxon>Oscillatoriales</taxon>
        <taxon>Microcoleaceae</taxon>
        <taxon>Microcoleus</taxon>
        <taxon>Microcoleus asticus</taxon>
    </lineage>
</organism>
<keyword evidence="3" id="KW-1185">Reference proteome</keyword>
<gene>
    <name evidence="2" type="ORF">E5S67_02624</name>
</gene>